<dbReference type="SUPFAM" id="SSF52091">
    <property type="entry name" value="SpoIIaa-like"/>
    <property type="match status" value="1"/>
</dbReference>
<proteinExistence type="predicted"/>
<dbReference type="GO" id="GO:0000160">
    <property type="term" value="P:phosphorelay signal transduction system"/>
    <property type="evidence" value="ECO:0007669"/>
    <property type="project" value="InterPro"/>
</dbReference>
<dbReference type="AlphaFoldDB" id="A0A150SBC8"/>
<comment type="caution">
    <text evidence="5">The sequence shown here is derived from an EMBL/GenBank/DDBJ whole genome shotgun (WGS) entry which is preliminary data.</text>
</comment>
<dbReference type="Gene3D" id="3.40.50.2300">
    <property type="match status" value="1"/>
</dbReference>
<dbReference type="Pfam" id="PF08448">
    <property type="entry name" value="PAS_4"/>
    <property type="match status" value="1"/>
</dbReference>
<protein>
    <submittedName>
        <fullName evidence="5">Uncharacterized protein</fullName>
    </submittedName>
</protein>
<dbReference type="Proteomes" id="UP000075635">
    <property type="component" value="Unassembled WGS sequence"/>
</dbReference>
<dbReference type="PANTHER" id="PTHR33745">
    <property type="entry name" value="RSBT ANTAGONIST PROTEIN RSBS-RELATED"/>
    <property type="match status" value="1"/>
</dbReference>
<evidence type="ECO:0000256" key="1">
    <source>
        <dbReference type="ARBA" id="ARBA00022553"/>
    </source>
</evidence>
<feature type="modified residue" description="4-aspartylphosphate" evidence="2">
    <location>
        <position position="93"/>
    </location>
</feature>
<dbReference type="PANTHER" id="PTHR33745:SF3">
    <property type="entry name" value="RSBT CO-ANTAGONIST PROTEIN RSBRC"/>
    <property type="match status" value="1"/>
</dbReference>
<dbReference type="InterPro" id="IPR001789">
    <property type="entry name" value="Sig_transdc_resp-reg_receiver"/>
</dbReference>
<dbReference type="InterPro" id="IPR013656">
    <property type="entry name" value="PAS_4"/>
</dbReference>
<evidence type="ECO:0000313" key="5">
    <source>
        <dbReference type="EMBL" id="KYF89732.1"/>
    </source>
</evidence>
<dbReference type="InterPro" id="IPR002645">
    <property type="entry name" value="STAS_dom"/>
</dbReference>
<dbReference type="Pfam" id="PF01740">
    <property type="entry name" value="STAS"/>
    <property type="match status" value="1"/>
</dbReference>
<feature type="domain" description="STAS" evidence="4">
    <location>
        <begin position="316"/>
        <end position="427"/>
    </location>
</feature>
<organism evidence="5 6">
    <name type="scientific">Sorangium cellulosum</name>
    <name type="common">Polyangium cellulosum</name>
    <dbReference type="NCBI Taxonomy" id="56"/>
    <lineage>
        <taxon>Bacteria</taxon>
        <taxon>Pseudomonadati</taxon>
        <taxon>Myxococcota</taxon>
        <taxon>Polyangia</taxon>
        <taxon>Polyangiales</taxon>
        <taxon>Polyangiaceae</taxon>
        <taxon>Sorangium</taxon>
    </lineage>
</organism>
<keyword evidence="1 2" id="KW-0597">Phosphoprotein</keyword>
<dbReference type="Pfam" id="PF00072">
    <property type="entry name" value="Response_reg"/>
    <property type="match status" value="1"/>
</dbReference>
<evidence type="ECO:0000259" key="4">
    <source>
        <dbReference type="PROSITE" id="PS50801"/>
    </source>
</evidence>
<dbReference type="InterPro" id="IPR011006">
    <property type="entry name" value="CheY-like_superfamily"/>
</dbReference>
<dbReference type="EMBL" id="JEMB01001192">
    <property type="protein sequence ID" value="KYF89732.1"/>
    <property type="molecule type" value="Genomic_DNA"/>
</dbReference>
<reference evidence="5 6" key="1">
    <citation type="submission" date="2014-02" db="EMBL/GenBank/DDBJ databases">
        <title>The small core and large imbalanced accessory genome model reveals a collaborative survival strategy of Sorangium cellulosum strains in nature.</title>
        <authorList>
            <person name="Han K."/>
            <person name="Peng R."/>
            <person name="Blom J."/>
            <person name="Li Y.-Z."/>
        </authorList>
    </citation>
    <scope>NUCLEOTIDE SEQUENCE [LARGE SCALE GENOMIC DNA]</scope>
    <source>
        <strain evidence="5 6">So0011-07</strain>
    </source>
</reference>
<evidence type="ECO:0000256" key="2">
    <source>
        <dbReference type="PROSITE-ProRule" id="PRU00169"/>
    </source>
</evidence>
<dbReference type="CDD" id="cd07041">
    <property type="entry name" value="STAS_RsbR_RsbS_like"/>
    <property type="match status" value="1"/>
</dbReference>
<feature type="domain" description="Response regulatory" evidence="3">
    <location>
        <begin position="11"/>
        <end position="162"/>
    </location>
</feature>
<evidence type="ECO:0000313" key="6">
    <source>
        <dbReference type="Proteomes" id="UP000075635"/>
    </source>
</evidence>
<dbReference type="InterPro" id="IPR036513">
    <property type="entry name" value="STAS_dom_sf"/>
</dbReference>
<dbReference type="PROSITE" id="PS50110">
    <property type="entry name" value="RESPONSE_REGULATORY"/>
    <property type="match status" value="1"/>
</dbReference>
<dbReference type="SUPFAM" id="SSF55785">
    <property type="entry name" value="PYP-like sensor domain (PAS domain)"/>
    <property type="match status" value="1"/>
</dbReference>
<evidence type="ECO:0000259" key="3">
    <source>
        <dbReference type="PROSITE" id="PS50110"/>
    </source>
</evidence>
<name>A0A150SBC8_SORCE</name>
<dbReference type="Gene3D" id="3.30.750.24">
    <property type="entry name" value="STAS domain"/>
    <property type="match status" value="1"/>
</dbReference>
<dbReference type="Gene3D" id="3.30.450.20">
    <property type="entry name" value="PAS domain"/>
    <property type="match status" value="1"/>
</dbReference>
<gene>
    <name evidence="5" type="ORF">BE17_03570</name>
</gene>
<sequence length="431" mass="47248">MNKASAPSRTRILVVDDNASIHNDFQRILKAAPSRSSLEEHEAELFGDLDAPRPLPAVELDVELTLAHQGEEGVELVRQARALGEPYAVAFVDFRMPPGIDGVETIQRMFREDPDIQAVFCTAYTDLSWKEIANRLSQVDRYLILKKPFEPMEVRQMAAALSAKWRHERERARAHAALLEREAHLRALVDALPQGIVRVDRHGRCLEYRPPQGSGAGAVPSSLEELVPAGDAARVLDLVRRAIDQAVSQRMELSVEAAEGRRHVDVRITALGGDRAEAIVSLSDVTELRQRQEEESLLREREIALTAQVEALGALSTPIVPISRRVVVVPLVGDFDARRGESMRSALLAGIVARGTRTAIIDVTGVPRMDEQMATELERTAGAVQLLGAEPVLTGLGPEAAQQLVALGISLAGLRTFLTLQEGVAFALRRR</sequence>
<dbReference type="SUPFAM" id="SSF52172">
    <property type="entry name" value="CheY-like"/>
    <property type="match status" value="1"/>
</dbReference>
<dbReference type="InterPro" id="IPR035965">
    <property type="entry name" value="PAS-like_dom_sf"/>
</dbReference>
<dbReference type="PROSITE" id="PS50801">
    <property type="entry name" value="STAS"/>
    <property type="match status" value="1"/>
</dbReference>
<accession>A0A150SBC8</accession>
<dbReference type="InterPro" id="IPR051932">
    <property type="entry name" value="Bact_StressResp_Reg"/>
</dbReference>